<protein>
    <submittedName>
        <fullName evidence="2">Uncharacterized protein</fullName>
    </submittedName>
</protein>
<sequence length="241" mass="25135">MDPPPAGGSRRAHGPTDKGGKARHRLGLKKGSVPAASTPGAPPPVTGPPATHCPTSSTPTPTVPPPAAPTWSPTAPTSSMPQGAGWGTIPPDFAFVQGNQQGPNPWYIRFQYVPPRASVETLGLTPRVDGEERPHPEVNQELAPSTLPPCIGAIHAVAWAPPSGRMLTTTPPGCQTMARAHDPPMVEPPITLSLASLCAARSPNRASLPHEILPLISCKTTSVTPHDSEPQREQQGQGRAT</sequence>
<dbReference type="Proteomes" id="UP000807115">
    <property type="component" value="Chromosome 10"/>
</dbReference>
<reference evidence="2" key="2">
    <citation type="submission" date="2020-10" db="EMBL/GenBank/DDBJ databases">
        <authorList>
            <person name="Cooper E.A."/>
            <person name="Brenton Z.W."/>
            <person name="Flinn B.S."/>
            <person name="Jenkins J."/>
            <person name="Shu S."/>
            <person name="Flowers D."/>
            <person name="Luo F."/>
            <person name="Wang Y."/>
            <person name="Xia P."/>
            <person name="Barry K."/>
            <person name="Daum C."/>
            <person name="Lipzen A."/>
            <person name="Yoshinaga Y."/>
            <person name="Schmutz J."/>
            <person name="Saski C."/>
            <person name="Vermerris W."/>
            <person name="Kresovich S."/>
        </authorList>
    </citation>
    <scope>NUCLEOTIDE SEQUENCE</scope>
</reference>
<evidence type="ECO:0000256" key="1">
    <source>
        <dbReference type="SAM" id="MobiDB-lite"/>
    </source>
</evidence>
<gene>
    <name evidence="2" type="ORF">BDA96_10G223400</name>
</gene>
<evidence type="ECO:0000313" key="3">
    <source>
        <dbReference type="Proteomes" id="UP000807115"/>
    </source>
</evidence>
<name>A0A921Q3W3_SORBI</name>
<proteinExistence type="predicted"/>
<feature type="compositionally biased region" description="Low complexity" evidence="1">
    <location>
        <begin position="48"/>
        <end position="60"/>
    </location>
</feature>
<evidence type="ECO:0000313" key="2">
    <source>
        <dbReference type="EMBL" id="KAG0514787.1"/>
    </source>
</evidence>
<dbReference type="AlphaFoldDB" id="A0A921Q3W3"/>
<dbReference type="EMBL" id="CM027689">
    <property type="protein sequence ID" value="KAG0514787.1"/>
    <property type="molecule type" value="Genomic_DNA"/>
</dbReference>
<reference evidence="2" key="1">
    <citation type="journal article" date="2019" name="BMC Genomics">
        <title>A new reference genome for Sorghum bicolor reveals high levels of sequence similarity between sweet and grain genotypes: implications for the genetics of sugar metabolism.</title>
        <authorList>
            <person name="Cooper E.A."/>
            <person name="Brenton Z.W."/>
            <person name="Flinn B.S."/>
            <person name="Jenkins J."/>
            <person name="Shu S."/>
            <person name="Flowers D."/>
            <person name="Luo F."/>
            <person name="Wang Y."/>
            <person name="Xia P."/>
            <person name="Barry K."/>
            <person name="Daum C."/>
            <person name="Lipzen A."/>
            <person name="Yoshinaga Y."/>
            <person name="Schmutz J."/>
            <person name="Saski C."/>
            <person name="Vermerris W."/>
            <person name="Kresovich S."/>
        </authorList>
    </citation>
    <scope>NUCLEOTIDE SEQUENCE</scope>
</reference>
<feature type="region of interest" description="Disordered" evidence="1">
    <location>
        <begin position="220"/>
        <end position="241"/>
    </location>
</feature>
<feature type="region of interest" description="Disordered" evidence="1">
    <location>
        <begin position="1"/>
        <end position="86"/>
    </location>
</feature>
<comment type="caution">
    <text evidence="2">The sequence shown here is derived from an EMBL/GenBank/DDBJ whole genome shotgun (WGS) entry which is preliminary data.</text>
</comment>
<organism evidence="2 3">
    <name type="scientific">Sorghum bicolor</name>
    <name type="common">Sorghum</name>
    <name type="synonym">Sorghum vulgare</name>
    <dbReference type="NCBI Taxonomy" id="4558"/>
    <lineage>
        <taxon>Eukaryota</taxon>
        <taxon>Viridiplantae</taxon>
        <taxon>Streptophyta</taxon>
        <taxon>Embryophyta</taxon>
        <taxon>Tracheophyta</taxon>
        <taxon>Spermatophyta</taxon>
        <taxon>Magnoliopsida</taxon>
        <taxon>Liliopsida</taxon>
        <taxon>Poales</taxon>
        <taxon>Poaceae</taxon>
        <taxon>PACMAD clade</taxon>
        <taxon>Panicoideae</taxon>
        <taxon>Andropogonodae</taxon>
        <taxon>Andropogoneae</taxon>
        <taxon>Sorghinae</taxon>
        <taxon>Sorghum</taxon>
    </lineage>
</organism>
<accession>A0A921Q3W3</accession>
<feature type="compositionally biased region" description="Low complexity" evidence="1">
    <location>
        <begin position="69"/>
        <end position="81"/>
    </location>
</feature>